<dbReference type="KEGG" id="tad:TRIADDRAFT_38221"/>
<dbReference type="STRING" id="10228.B3S7I0"/>
<dbReference type="Proteomes" id="UP000009022">
    <property type="component" value="Unassembled WGS sequence"/>
</dbReference>
<keyword evidence="7" id="KW-1185">Reference proteome</keyword>
<dbReference type="Gene3D" id="1.20.1050.10">
    <property type="match status" value="1"/>
</dbReference>
<dbReference type="InterPro" id="IPR050213">
    <property type="entry name" value="GST_superfamily"/>
</dbReference>
<dbReference type="OrthoDB" id="414243at2759"/>
<dbReference type="CTD" id="6757474"/>
<dbReference type="GO" id="GO:0004364">
    <property type="term" value="F:glutathione transferase activity"/>
    <property type="evidence" value="ECO:0000318"/>
    <property type="project" value="GO_Central"/>
</dbReference>
<comment type="catalytic activity">
    <reaction evidence="3">
        <text>RX + glutathione = an S-substituted glutathione + a halide anion + H(+)</text>
        <dbReference type="Rhea" id="RHEA:16437"/>
        <dbReference type="ChEBI" id="CHEBI:15378"/>
        <dbReference type="ChEBI" id="CHEBI:16042"/>
        <dbReference type="ChEBI" id="CHEBI:17792"/>
        <dbReference type="ChEBI" id="CHEBI:57925"/>
        <dbReference type="ChEBI" id="CHEBI:90779"/>
        <dbReference type="EC" id="2.5.1.18"/>
    </reaction>
</comment>
<dbReference type="PANTHER" id="PTHR11571">
    <property type="entry name" value="GLUTATHIONE S-TRANSFERASE"/>
    <property type="match status" value="1"/>
</dbReference>
<dbReference type="FunFam" id="1.20.1050.10:FF:000030">
    <property type="entry name" value="Glutathione S-transferase S1"/>
    <property type="match status" value="1"/>
</dbReference>
<evidence type="ECO:0000313" key="7">
    <source>
        <dbReference type="Proteomes" id="UP000009022"/>
    </source>
</evidence>
<dbReference type="PANTHER" id="PTHR11571:SF224">
    <property type="entry name" value="HEMATOPOIETIC PROSTAGLANDIN D SYNTHASE"/>
    <property type="match status" value="1"/>
</dbReference>
<protein>
    <recommendedName>
        <fullName evidence="1">glutathione transferase</fullName>
        <ecNumber evidence="1">2.5.1.18</ecNumber>
    </recommendedName>
</protein>
<evidence type="ECO:0000256" key="3">
    <source>
        <dbReference type="ARBA" id="ARBA00047960"/>
    </source>
</evidence>
<evidence type="ECO:0000256" key="2">
    <source>
        <dbReference type="ARBA" id="ARBA00022679"/>
    </source>
</evidence>
<dbReference type="PhylomeDB" id="B3S7I0"/>
<dbReference type="Gene3D" id="1.20.1050.130">
    <property type="match status" value="1"/>
</dbReference>
<dbReference type="InterPro" id="IPR036282">
    <property type="entry name" value="Glutathione-S-Trfase_C_sf"/>
</dbReference>
<accession>B3S7I0</accession>
<dbReference type="EMBL" id="DS985254">
    <property type="protein sequence ID" value="EDV21294.1"/>
    <property type="molecule type" value="Genomic_DNA"/>
</dbReference>
<dbReference type="Pfam" id="PF14497">
    <property type="entry name" value="GST_C_3"/>
    <property type="match status" value="1"/>
</dbReference>
<dbReference type="EC" id="2.5.1.18" evidence="1"/>
<dbReference type="GO" id="GO:0006749">
    <property type="term" value="P:glutathione metabolic process"/>
    <property type="evidence" value="ECO:0000318"/>
    <property type="project" value="GO_Central"/>
</dbReference>
<evidence type="ECO:0000313" key="6">
    <source>
        <dbReference type="EMBL" id="EDV21294.1"/>
    </source>
</evidence>
<dbReference type="InterPro" id="IPR004045">
    <property type="entry name" value="Glutathione_S-Trfase_N"/>
</dbReference>
<dbReference type="PROSITE" id="PS50405">
    <property type="entry name" value="GST_CTER"/>
    <property type="match status" value="1"/>
</dbReference>
<dbReference type="eggNOG" id="KOG1695">
    <property type="taxonomic scope" value="Eukaryota"/>
</dbReference>
<dbReference type="FunFam" id="1.20.1050.130:FF:000019">
    <property type="entry name" value="Uncharacterized protein"/>
    <property type="match status" value="1"/>
</dbReference>
<proteinExistence type="predicted"/>
<dbReference type="PROSITE" id="PS50404">
    <property type="entry name" value="GST_NTER"/>
    <property type="match status" value="1"/>
</dbReference>
<dbReference type="HOGENOM" id="CLU_039475_1_0_1"/>
<dbReference type="CDD" id="cd03192">
    <property type="entry name" value="GST_C_Sigma_like"/>
    <property type="match status" value="1"/>
</dbReference>
<dbReference type="RefSeq" id="XP_002116261.1">
    <property type="nucleotide sequence ID" value="XM_002116225.1"/>
</dbReference>
<evidence type="ECO:0000256" key="1">
    <source>
        <dbReference type="ARBA" id="ARBA00012452"/>
    </source>
</evidence>
<gene>
    <name evidence="6" type="ORF">TRIADDRAFT_38221</name>
</gene>
<organism evidence="6 7">
    <name type="scientific">Trichoplax adhaerens</name>
    <name type="common">Trichoplax reptans</name>
    <dbReference type="NCBI Taxonomy" id="10228"/>
    <lineage>
        <taxon>Eukaryota</taxon>
        <taxon>Metazoa</taxon>
        <taxon>Placozoa</taxon>
        <taxon>Uniplacotomia</taxon>
        <taxon>Trichoplacea</taxon>
        <taxon>Trichoplacidae</taxon>
        <taxon>Trichoplax</taxon>
    </lineage>
</organism>
<name>B3S7I0_TRIAD</name>
<dbReference type="SUPFAM" id="SSF47616">
    <property type="entry name" value="GST C-terminal domain-like"/>
    <property type="match status" value="1"/>
</dbReference>
<feature type="domain" description="GST C-terminal" evidence="5">
    <location>
        <begin position="50"/>
        <end position="176"/>
    </location>
</feature>
<dbReference type="InterPro" id="IPR004046">
    <property type="entry name" value="GST_C"/>
</dbReference>
<reference evidence="6 7" key="1">
    <citation type="journal article" date="2008" name="Nature">
        <title>The Trichoplax genome and the nature of placozoans.</title>
        <authorList>
            <person name="Srivastava M."/>
            <person name="Begovic E."/>
            <person name="Chapman J."/>
            <person name="Putnam N.H."/>
            <person name="Hellsten U."/>
            <person name="Kawashima T."/>
            <person name="Kuo A."/>
            <person name="Mitros T."/>
            <person name="Salamov A."/>
            <person name="Carpenter M.L."/>
            <person name="Signorovitch A.Y."/>
            <person name="Moreno M.A."/>
            <person name="Kamm K."/>
            <person name="Grimwood J."/>
            <person name="Schmutz J."/>
            <person name="Shapiro H."/>
            <person name="Grigoriev I.V."/>
            <person name="Buss L.W."/>
            <person name="Schierwater B."/>
            <person name="Dellaporta S.L."/>
            <person name="Rokhsar D.S."/>
        </authorList>
    </citation>
    <scope>NUCLEOTIDE SEQUENCE [LARGE SCALE GENOMIC DNA]</scope>
    <source>
        <strain evidence="6 7">Grell-BS-1999</strain>
    </source>
</reference>
<dbReference type="InParanoid" id="B3S7I0"/>
<dbReference type="AlphaFoldDB" id="B3S7I0"/>
<dbReference type="InterPro" id="IPR010987">
    <property type="entry name" value="Glutathione-S-Trfase_C-like"/>
</dbReference>
<dbReference type="SUPFAM" id="SSF52833">
    <property type="entry name" value="Thioredoxin-like"/>
    <property type="match status" value="1"/>
</dbReference>
<evidence type="ECO:0000259" key="5">
    <source>
        <dbReference type="PROSITE" id="PS50405"/>
    </source>
</evidence>
<dbReference type="InterPro" id="IPR036249">
    <property type="entry name" value="Thioredoxin-like_sf"/>
</dbReference>
<dbReference type="GeneID" id="6757474"/>
<keyword evidence="2" id="KW-0808">Transferase</keyword>
<evidence type="ECO:0000259" key="4">
    <source>
        <dbReference type="PROSITE" id="PS50404"/>
    </source>
</evidence>
<dbReference type="OMA" id="PALEGYH"/>
<feature type="domain" description="GST N-terminal" evidence="4">
    <location>
        <begin position="2"/>
        <end position="108"/>
    </location>
</feature>
<sequence>MPAITLHYFNLAARGETIRLIFAAGGVDYKDLRYEQENWPTLKASLAGKTSIEQAVADQVADCFLHDLLDKFIAFTFEKDETKKEQIKTTYTTEIIPFYLGKLEKILQENGGQYFAGSLTYADIAFYRFANVVKDFFNFEEAAKKFPKLTALYQRIANLPNIRKWEESKPKNHVPF</sequence>